<dbReference type="GO" id="GO:0051156">
    <property type="term" value="P:glucose 6-phosphate metabolic process"/>
    <property type="evidence" value="ECO:0007669"/>
    <property type="project" value="TreeGrafter"/>
</dbReference>
<evidence type="ECO:0000256" key="3">
    <source>
        <dbReference type="ARBA" id="ARBA00011952"/>
    </source>
</evidence>
<evidence type="ECO:0000256" key="5">
    <source>
        <dbReference type="ARBA" id="ARBA00023152"/>
    </source>
</evidence>
<dbReference type="InterPro" id="IPR035476">
    <property type="entry name" value="SIS_PGI_1"/>
</dbReference>
<dbReference type="EMBL" id="UOEY01000063">
    <property type="protein sequence ID" value="VAW38677.1"/>
    <property type="molecule type" value="Genomic_DNA"/>
</dbReference>
<organism evidence="8">
    <name type="scientific">hydrothermal vent metagenome</name>
    <dbReference type="NCBI Taxonomy" id="652676"/>
    <lineage>
        <taxon>unclassified sequences</taxon>
        <taxon>metagenomes</taxon>
        <taxon>ecological metagenomes</taxon>
    </lineage>
</organism>
<dbReference type="CDD" id="cd05015">
    <property type="entry name" value="SIS_PGI_1"/>
    <property type="match status" value="1"/>
</dbReference>
<dbReference type="GO" id="GO:0005829">
    <property type="term" value="C:cytosol"/>
    <property type="evidence" value="ECO:0007669"/>
    <property type="project" value="TreeGrafter"/>
</dbReference>
<name>A0A3B0VK06_9ZZZZ</name>
<dbReference type="PROSITE" id="PS00174">
    <property type="entry name" value="P_GLUCOSE_ISOMERASE_2"/>
    <property type="match status" value="1"/>
</dbReference>
<dbReference type="PANTHER" id="PTHR11469:SF1">
    <property type="entry name" value="GLUCOSE-6-PHOSPHATE ISOMERASE"/>
    <property type="match status" value="1"/>
</dbReference>
<dbReference type="SUPFAM" id="SSF53697">
    <property type="entry name" value="SIS domain"/>
    <property type="match status" value="1"/>
</dbReference>
<dbReference type="EC" id="5.3.1.9" evidence="3"/>
<evidence type="ECO:0000256" key="2">
    <source>
        <dbReference type="ARBA" id="ARBA00006604"/>
    </source>
</evidence>
<evidence type="ECO:0000256" key="1">
    <source>
        <dbReference type="ARBA" id="ARBA00004926"/>
    </source>
</evidence>
<sequence>MEFHDFSTLAATARLHDLAVNPYDLTRPAALNPGRIGSYRSSACGFDLLYAAQRLDDQVLAALQDLADEAGLVDQFLAMKRGAVMNRIQGYESENRQVLHTACRDIFSSTPLSPEATCQAKEQLAALRRFLADLEQGRIVNHRGESFTTMVQVGIGGSDLGPRALYLALKRYRLPGRSARFLSNVDPDDAVAVLADLDLSRTLINVVSKSGSTLETLTNERLVRSALERAGLDPARHLVSVTGAGSPMDDPRRYLASFHMFDYIGGRYSATSMVGGVTLGFALGHDGFVEILRGAHAMDTAAEERDIRGNVPLLLALIGIWNHNFLGHVTLAVLPYSQALLRFPAHLQQCDMESNGKSVTRGGQPVSYLTGPVVWGEPGTNGQHAFYQLLHQGATVVPVEFIGFRQSQYGEDLVVSGTTSQEKLVANMLAQSLGLARGRNHENPNKRFAGNRPNSILIADQLTPYSMGSLLALYENKIAFQGFAWNINSFDQEGVQLGKILASRLLEQLAAEKEGKTGPLAGESAELNLLRAAGCIG</sequence>
<evidence type="ECO:0000256" key="6">
    <source>
        <dbReference type="ARBA" id="ARBA00023235"/>
    </source>
</evidence>
<dbReference type="InterPro" id="IPR023096">
    <property type="entry name" value="G6P_Isomerase_C"/>
</dbReference>
<gene>
    <name evidence="8" type="ORF">MNBD_DELTA04-100</name>
</gene>
<keyword evidence="5" id="KW-0324">Glycolysis</keyword>
<dbReference type="HAMAP" id="MF_00473">
    <property type="entry name" value="G6P_isomerase"/>
    <property type="match status" value="1"/>
</dbReference>
<reference evidence="8" key="1">
    <citation type="submission" date="2018-06" db="EMBL/GenBank/DDBJ databases">
        <authorList>
            <person name="Zhirakovskaya E."/>
        </authorList>
    </citation>
    <scope>NUCLEOTIDE SEQUENCE</scope>
</reference>
<proteinExistence type="inferred from homology"/>
<dbReference type="CDD" id="cd05016">
    <property type="entry name" value="SIS_PGI_2"/>
    <property type="match status" value="1"/>
</dbReference>
<dbReference type="Pfam" id="PF00342">
    <property type="entry name" value="PGI"/>
    <property type="match status" value="1"/>
</dbReference>
<dbReference type="PROSITE" id="PS00765">
    <property type="entry name" value="P_GLUCOSE_ISOMERASE_1"/>
    <property type="match status" value="1"/>
</dbReference>
<dbReference type="InterPro" id="IPR035482">
    <property type="entry name" value="SIS_PGI_2"/>
</dbReference>
<keyword evidence="4" id="KW-0312">Gluconeogenesis</keyword>
<evidence type="ECO:0000256" key="7">
    <source>
        <dbReference type="ARBA" id="ARBA00029321"/>
    </source>
</evidence>
<comment type="pathway">
    <text evidence="1">Carbohydrate degradation; glycolysis; D-glyceraldehyde 3-phosphate and glycerone phosphate from D-glucose: step 2/4.</text>
</comment>
<dbReference type="PRINTS" id="PR00662">
    <property type="entry name" value="G6PISOMERASE"/>
</dbReference>
<evidence type="ECO:0000256" key="4">
    <source>
        <dbReference type="ARBA" id="ARBA00022432"/>
    </source>
</evidence>
<dbReference type="GO" id="GO:0048029">
    <property type="term" value="F:monosaccharide binding"/>
    <property type="evidence" value="ECO:0007669"/>
    <property type="project" value="TreeGrafter"/>
</dbReference>
<dbReference type="UniPathway" id="UPA00109">
    <property type="reaction ID" value="UER00181"/>
</dbReference>
<keyword evidence="6 8" id="KW-0413">Isomerase</keyword>
<dbReference type="GO" id="GO:0097367">
    <property type="term" value="F:carbohydrate derivative binding"/>
    <property type="evidence" value="ECO:0007669"/>
    <property type="project" value="InterPro"/>
</dbReference>
<accession>A0A3B0VK06</accession>
<dbReference type="PROSITE" id="PS51463">
    <property type="entry name" value="P_GLUCOSE_ISOMERASE_3"/>
    <property type="match status" value="1"/>
</dbReference>
<evidence type="ECO:0000313" key="8">
    <source>
        <dbReference type="EMBL" id="VAW38677.1"/>
    </source>
</evidence>
<dbReference type="InterPro" id="IPR018189">
    <property type="entry name" value="Phosphoglucose_isomerase_CS"/>
</dbReference>
<comment type="similarity">
    <text evidence="2">Belongs to the GPI family.</text>
</comment>
<dbReference type="InterPro" id="IPR001672">
    <property type="entry name" value="G6P_Isomerase"/>
</dbReference>
<dbReference type="InterPro" id="IPR046348">
    <property type="entry name" value="SIS_dom_sf"/>
</dbReference>
<dbReference type="GO" id="GO:0006094">
    <property type="term" value="P:gluconeogenesis"/>
    <property type="evidence" value="ECO:0007669"/>
    <property type="project" value="UniProtKB-KW"/>
</dbReference>
<dbReference type="GO" id="GO:0006096">
    <property type="term" value="P:glycolytic process"/>
    <property type="evidence" value="ECO:0007669"/>
    <property type="project" value="UniProtKB-UniPathway"/>
</dbReference>
<protein>
    <recommendedName>
        <fullName evidence="3">glucose-6-phosphate isomerase</fullName>
        <ecNumber evidence="3">5.3.1.9</ecNumber>
    </recommendedName>
</protein>
<dbReference type="Gene3D" id="1.10.1390.10">
    <property type="match status" value="1"/>
</dbReference>
<dbReference type="NCBIfam" id="NF010695">
    <property type="entry name" value="PRK14095.1"/>
    <property type="match status" value="1"/>
</dbReference>
<dbReference type="GO" id="GO:0004347">
    <property type="term" value="F:glucose-6-phosphate isomerase activity"/>
    <property type="evidence" value="ECO:0007669"/>
    <property type="project" value="UniProtKB-EC"/>
</dbReference>
<dbReference type="Gene3D" id="3.40.50.10490">
    <property type="entry name" value="Glucose-6-phosphate isomerase like protein, domain 1"/>
    <property type="match status" value="2"/>
</dbReference>
<comment type="catalytic activity">
    <reaction evidence="7">
        <text>alpha-D-glucose 6-phosphate = beta-D-fructose 6-phosphate</text>
        <dbReference type="Rhea" id="RHEA:11816"/>
        <dbReference type="ChEBI" id="CHEBI:57634"/>
        <dbReference type="ChEBI" id="CHEBI:58225"/>
        <dbReference type="EC" id="5.3.1.9"/>
    </reaction>
</comment>
<dbReference type="PANTHER" id="PTHR11469">
    <property type="entry name" value="GLUCOSE-6-PHOSPHATE ISOMERASE"/>
    <property type="match status" value="1"/>
</dbReference>
<dbReference type="AlphaFoldDB" id="A0A3B0VK06"/>